<evidence type="ECO:0000256" key="2">
    <source>
        <dbReference type="SAM" id="Phobius"/>
    </source>
</evidence>
<feature type="transmembrane region" description="Helical" evidence="2">
    <location>
        <begin position="159"/>
        <end position="178"/>
    </location>
</feature>
<organism evidence="3 4">
    <name type="scientific">Fusarium sarcochroum</name>
    <dbReference type="NCBI Taxonomy" id="1208366"/>
    <lineage>
        <taxon>Eukaryota</taxon>
        <taxon>Fungi</taxon>
        <taxon>Dikarya</taxon>
        <taxon>Ascomycota</taxon>
        <taxon>Pezizomycotina</taxon>
        <taxon>Sordariomycetes</taxon>
        <taxon>Hypocreomycetidae</taxon>
        <taxon>Hypocreales</taxon>
        <taxon>Nectriaceae</taxon>
        <taxon>Fusarium</taxon>
        <taxon>Fusarium lateritium species complex</taxon>
    </lineage>
</organism>
<feature type="transmembrane region" description="Helical" evidence="2">
    <location>
        <begin position="6"/>
        <end position="28"/>
    </location>
</feature>
<proteinExistence type="predicted"/>
<keyword evidence="2" id="KW-0812">Transmembrane</keyword>
<gene>
    <name evidence="3" type="ORF">FSARC_4713</name>
</gene>
<reference evidence="3" key="1">
    <citation type="journal article" date="2020" name="BMC Genomics">
        <title>Correction to: Identification and distribution of gene clusters required for synthesis of sphingolipid metabolism inhibitors in diverse species of the filamentous fungus Fusarium.</title>
        <authorList>
            <person name="Kim H.S."/>
            <person name="Lohmar J.M."/>
            <person name="Busman M."/>
            <person name="Brown D.W."/>
            <person name="Naumann T.A."/>
            <person name="Divon H.H."/>
            <person name="Lysoe E."/>
            <person name="Uhlig S."/>
            <person name="Proctor R.H."/>
        </authorList>
    </citation>
    <scope>NUCLEOTIDE SEQUENCE</scope>
    <source>
        <strain evidence="3">NRRL 20472</strain>
    </source>
</reference>
<comment type="caution">
    <text evidence="3">The sequence shown here is derived from an EMBL/GenBank/DDBJ whole genome shotgun (WGS) entry which is preliminary data.</text>
</comment>
<sequence>MEPRSLIPSWTATPIPGLTLSASGLLVLADLRTISRRTALTGGASWVDALVLAPGLHYQQACDDLEREAPVGLIAMSTQALGEMQYAVKNTMTANYLRSLAKDGIEEIVTLDVGLDTPWDVVKILGKIVKRRKVTDEEDDDEDHDDWASLSDVDWFSHLLYLGSPIITFSSITFMVIFQDWWGLAIVVTLMVSRILNIWAIKQRMTPSDSSLESITMAEYSIDLGGGHSVRLRGPDADLQALVTHAWLRAQSSLEGYFEAAAKLMVYMSAALGGNMTQAGAIVLIGLLLSSAALLGLSNAHARGFRMHGRYAMPQRKKAKAVEASVAESSGSSTSERNTENVLVSTS</sequence>
<name>A0A8H4U1K6_9HYPO</name>
<dbReference type="Proteomes" id="UP000622797">
    <property type="component" value="Unassembled WGS sequence"/>
</dbReference>
<keyword evidence="2" id="KW-0472">Membrane</keyword>
<feature type="transmembrane region" description="Helical" evidence="2">
    <location>
        <begin position="184"/>
        <end position="201"/>
    </location>
</feature>
<protein>
    <submittedName>
        <fullName evidence="3">Uncharacterized protein</fullName>
    </submittedName>
</protein>
<feature type="compositionally biased region" description="Low complexity" evidence="1">
    <location>
        <begin position="322"/>
        <end position="336"/>
    </location>
</feature>
<feature type="region of interest" description="Disordered" evidence="1">
    <location>
        <begin position="322"/>
        <end position="347"/>
    </location>
</feature>
<reference evidence="3" key="2">
    <citation type="submission" date="2020-05" db="EMBL/GenBank/DDBJ databases">
        <authorList>
            <person name="Kim H.-S."/>
            <person name="Proctor R.H."/>
            <person name="Brown D.W."/>
        </authorList>
    </citation>
    <scope>NUCLEOTIDE SEQUENCE</scope>
    <source>
        <strain evidence="3">NRRL 20472</strain>
    </source>
</reference>
<accession>A0A8H4U1K6</accession>
<dbReference type="AlphaFoldDB" id="A0A8H4U1K6"/>
<dbReference type="OrthoDB" id="2956246at2759"/>
<keyword evidence="4" id="KW-1185">Reference proteome</keyword>
<evidence type="ECO:0000313" key="3">
    <source>
        <dbReference type="EMBL" id="KAF4967780.1"/>
    </source>
</evidence>
<evidence type="ECO:0000256" key="1">
    <source>
        <dbReference type="SAM" id="MobiDB-lite"/>
    </source>
</evidence>
<dbReference type="EMBL" id="JABEXW010000223">
    <property type="protein sequence ID" value="KAF4967780.1"/>
    <property type="molecule type" value="Genomic_DNA"/>
</dbReference>
<keyword evidence="2" id="KW-1133">Transmembrane helix</keyword>
<evidence type="ECO:0000313" key="4">
    <source>
        <dbReference type="Proteomes" id="UP000622797"/>
    </source>
</evidence>
<feature type="transmembrane region" description="Helical" evidence="2">
    <location>
        <begin position="279"/>
        <end position="297"/>
    </location>
</feature>